<sequence>MEIEGSERTPPEAGEVRRGLGKAFFAWLLAHGGGTDRRLYGARKRLLLGGLSGTVVEIGAGAGPNAEYLGAEAGASGVRWIAVEPNVHFHPRLRRAAGARGLDLEIVGGVAERLPLADASADAVVSTLVLCSVDSVAGVLAEVQRVLKPGGRFVFIEHVAAPEASVLRRWQRRLRRPWGALADGCRPDQDTLAMIDRAGFARVDAERFHLRAGLVAPHVAGVAVR</sequence>
<protein>
    <recommendedName>
        <fullName evidence="1">Methyltransferase type 11 domain-containing protein</fullName>
    </recommendedName>
</protein>
<reference evidence="2 3" key="1">
    <citation type="submission" date="2016-11" db="EMBL/GenBank/DDBJ databases">
        <title>Study of marine rhodopsin-containing bacteria.</title>
        <authorList>
            <person name="Yoshizawa S."/>
            <person name="Kumagai Y."/>
            <person name="Kogure K."/>
        </authorList>
    </citation>
    <scope>NUCLEOTIDE SEQUENCE [LARGE SCALE GENOMIC DNA]</scope>
    <source>
        <strain evidence="2 3">SG-29</strain>
    </source>
</reference>
<dbReference type="InterPro" id="IPR029063">
    <property type="entry name" value="SAM-dependent_MTases_sf"/>
</dbReference>
<dbReference type="SUPFAM" id="SSF53335">
    <property type="entry name" value="S-adenosyl-L-methionine-dependent methyltransferases"/>
    <property type="match status" value="1"/>
</dbReference>
<dbReference type="GO" id="GO:0008757">
    <property type="term" value="F:S-adenosylmethionine-dependent methyltransferase activity"/>
    <property type="evidence" value="ECO:0007669"/>
    <property type="project" value="InterPro"/>
</dbReference>
<gene>
    <name evidence="2" type="ORF">BSZ36_14245</name>
</gene>
<dbReference type="AlphaFoldDB" id="A0A259U229"/>
<evidence type="ECO:0000259" key="1">
    <source>
        <dbReference type="Pfam" id="PF08241"/>
    </source>
</evidence>
<comment type="caution">
    <text evidence="2">The sequence shown here is derived from an EMBL/GenBank/DDBJ whole genome shotgun (WGS) entry which is preliminary data.</text>
</comment>
<dbReference type="InterPro" id="IPR052356">
    <property type="entry name" value="Thiol_S-MT"/>
</dbReference>
<dbReference type="InterPro" id="IPR013216">
    <property type="entry name" value="Methyltransf_11"/>
</dbReference>
<dbReference type="Pfam" id="PF08241">
    <property type="entry name" value="Methyltransf_11"/>
    <property type="match status" value="1"/>
</dbReference>
<dbReference type="PANTHER" id="PTHR45036">
    <property type="entry name" value="METHYLTRANSFERASE LIKE 7B"/>
    <property type="match status" value="1"/>
</dbReference>
<accession>A0A259U229</accession>
<dbReference type="Gene3D" id="3.40.50.150">
    <property type="entry name" value="Vaccinia Virus protein VP39"/>
    <property type="match status" value="1"/>
</dbReference>
<dbReference type="OrthoDB" id="1493020at2"/>
<dbReference type="EMBL" id="MQWB01000001">
    <property type="protein sequence ID" value="OZC04042.1"/>
    <property type="molecule type" value="Genomic_DNA"/>
</dbReference>
<dbReference type="PANTHER" id="PTHR45036:SF1">
    <property type="entry name" value="METHYLTRANSFERASE LIKE 7A"/>
    <property type="match status" value="1"/>
</dbReference>
<keyword evidence="3" id="KW-1185">Reference proteome</keyword>
<name>A0A259U229_9BACT</name>
<dbReference type="InParanoid" id="A0A259U229"/>
<evidence type="ECO:0000313" key="3">
    <source>
        <dbReference type="Proteomes" id="UP000216446"/>
    </source>
</evidence>
<organism evidence="2 3">
    <name type="scientific">Rubricoccus marinus</name>
    <dbReference type="NCBI Taxonomy" id="716817"/>
    <lineage>
        <taxon>Bacteria</taxon>
        <taxon>Pseudomonadati</taxon>
        <taxon>Rhodothermota</taxon>
        <taxon>Rhodothermia</taxon>
        <taxon>Rhodothermales</taxon>
        <taxon>Rubricoccaceae</taxon>
        <taxon>Rubricoccus</taxon>
    </lineage>
</organism>
<dbReference type="RefSeq" id="WP_094550078.1">
    <property type="nucleotide sequence ID" value="NZ_MQWB01000001.1"/>
</dbReference>
<feature type="domain" description="Methyltransferase type 11" evidence="1">
    <location>
        <begin position="56"/>
        <end position="155"/>
    </location>
</feature>
<evidence type="ECO:0000313" key="2">
    <source>
        <dbReference type="EMBL" id="OZC04042.1"/>
    </source>
</evidence>
<dbReference type="Proteomes" id="UP000216446">
    <property type="component" value="Unassembled WGS sequence"/>
</dbReference>
<dbReference type="CDD" id="cd02440">
    <property type="entry name" value="AdoMet_MTases"/>
    <property type="match status" value="1"/>
</dbReference>
<proteinExistence type="predicted"/>